<protein>
    <submittedName>
        <fullName evidence="2">Uncharacterized protein</fullName>
    </submittedName>
</protein>
<dbReference type="STRING" id="139825.A0A401GEP4"/>
<keyword evidence="3" id="KW-1185">Reference proteome</keyword>
<feature type="region of interest" description="Disordered" evidence="1">
    <location>
        <begin position="671"/>
        <end position="776"/>
    </location>
</feature>
<dbReference type="RefSeq" id="XP_027611550.1">
    <property type="nucleotide sequence ID" value="XM_027755749.1"/>
</dbReference>
<dbReference type="AlphaFoldDB" id="A0A401GEP4"/>
<proteinExistence type="predicted"/>
<dbReference type="InParanoid" id="A0A401GEP4"/>
<feature type="compositionally biased region" description="Pro residues" evidence="1">
    <location>
        <begin position="347"/>
        <end position="363"/>
    </location>
</feature>
<feature type="region of interest" description="Disordered" evidence="1">
    <location>
        <begin position="297"/>
        <end position="364"/>
    </location>
</feature>
<name>A0A401GEP4_9APHY</name>
<comment type="caution">
    <text evidence="2">The sequence shown here is derived from an EMBL/GenBank/DDBJ whole genome shotgun (WGS) entry which is preliminary data.</text>
</comment>
<dbReference type="EMBL" id="BFAD01000003">
    <property type="protein sequence ID" value="GBE80637.1"/>
    <property type="molecule type" value="Genomic_DNA"/>
</dbReference>
<dbReference type="Proteomes" id="UP000287166">
    <property type="component" value="Unassembled WGS sequence"/>
</dbReference>
<accession>A0A401GEP4</accession>
<feature type="compositionally biased region" description="Low complexity" evidence="1">
    <location>
        <begin position="301"/>
        <end position="314"/>
    </location>
</feature>
<evidence type="ECO:0000256" key="1">
    <source>
        <dbReference type="SAM" id="MobiDB-lite"/>
    </source>
</evidence>
<reference evidence="2 3" key="1">
    <citation type="journal article" date="2018" name="Sci. Rep.">
        <title>Genome sequence of the cauliflower mushroom Sparassis crispa (Hanabiratake) and its association with beneficial usage.</title>
        <authorList>
            <person name="Kiyama R."/>
            <person name="Furutani Y."/>
            <person name="Kawaguchi K."/>
            <person name="Nakanishi T."/>
        </authorList>
    </citation>
    <scope>NUCLEOTIDE SEQUENCE [LARGE SCALE GENOMIC DNA]</scope>
</reference>
<gene>
    <name evidence="2" type="ORF">SCP_0303540</name>
</gene>
<evidence type="ECO:0000313" key="2">
    <source>
        <dbReference type="EMBL" id="GBE80637.1"/>
    </source>
</evidence>
<sequence length="776" mass="83282">MPQKSWATEAETVLLTSLRPSFLEHQKCRTLTKFWASLNTEFFQRFPERVKLFGPDISDSMLSEEQRTALGEAIKKRQSISNTQLKTWFNWRRPNNARKVARVTPITMESLGMKPKHRVLKEQEEYSRRFYKDRIESHVKAALEREKPTCHESLNVINRVTDEWFEQEEDWVRKQVLDAIEASKKQSDEKSCGGDTERSPRQYQQAINDMPIILKQVFSELAADSGWDITVIAGGPCPDEGGDIVTIASHSGTTETGHTFGDIHPGIMTNVMDTFIEHLKAVYPSDVQRHRALDLSDESAADSLPSAAGPSSAGTGRVATPELHPLHGMSTEDSRRASGDNFSETPAVPPCPSEHASPFPPSLPALSRSPSPLLPSLSLPSSSEFVASLTGLPQSPIPMPQIPHPSLSNVMNTSGYASSNFDLAGHASTTSVENDVLLQVPLNGWGAAWLLPSGLGGEQIPWPDFDVGTWTPDTTNWVINELGAGPLDLVDSAAPAAISGAWGHVDGVPLQPNQGSRLGDASDTGNMVSGAHEPGPHIATSPTDIANLGMLSVVQDRPIVLPATSDTASSSMFRFPVPPPAYVIPMHALTAAAINTSSRTSSDAVSVPADIVQSGIDASAERDALRHSEVHSAPIIQPVPVSAVPTIVQPADHVAPVHSINTFSPPSVDLDGTATSAVPSSTSTSTSCSSSPIDLDGTATSTAPSASNSCSSLARPSRTRKLPPTADSIWEPTAAQARRLGISTMESDSAKPKRKSAKENKVEMGEGNDGVKRRRR</sequence>
<evidence type="ECO:0000313" key="3">
    <source>
        <dbReference type="Proteomes" id="UP000287166"/>
    </source>
</evidence>
<organism evidence="2 3">
    <name type="scientific">Sparassis crispa</name>
    <dbReference type="NCBI Taxonomy" id="139825"/>
    <lineage>
        <taxon>Eukaryota</taxon>
        <taxon>Fungi</taxon>
        <taxon>Dikarya</taxon>
        <taxon>Basidiomycota</taxon>
        <taxon>Agaricomycotina</taxon>
        <taxon>Agaricomycetes</taxon>
        <taxon>Polyporales</taxon>
        <taxon>Sparassidaceae</taxon>
        <taxon>Sparassis</taxon>
    </lineage>
</organism>
<dbReference type="GeneID" id="38777554"/>
<feature type="compositionally biased region" description="Low complexity" evidence="1">
    <location>
        <begin position="673"/>
        <end position="716"/>
    </location>
</feature>
<dbReference type="OrthoDB" id="2803524at2759"/>